<dbReference type="AlphaFoldDB" id="A0A7S9KUN2"/>
<evidence type="ECO:0000313" key="3">
    <source>
        <dbReference type="Proteomes" id="UP000594364"/>
    </source>
</evidence>
<feature type="region of interest" description="Disordered" evidence="1">
    <location>
        <begin position="295"/>
        <end position="316"/>
    </location>
</feature>
<organism evidence="2 3">
    <name type="scientific">Epichloe festucae (strain Fl1)</name>
    <dbReference type="NCBI Taxonomy" id="877507"/>
    <lineage>
        <taxon>Eukaryota</taxon>
        <taxon>Fungi</taxon>
        <taxon>Dikarya</taxon>
        <taxon>Ascomycota</taxon>
        <taxon>Pezizomycotina</taxon>
        <taxon>Sordariomycetes</taxon>
        <taxon>Hypocreomycetidae</taxon>
        <taxon>Hypocreales</taxon>
        <taxon>Clavicipitaceae</taxon>
        <taxon>Epichloe</taxon>
    </lineage>
</organism>
<feature type="compositionally biased region" description="Polar residues" evidence="1">
    <location>
        <begin position="295"/>
        <end position="312"/>
    </location>
</feature>
<dbReference type="OrthoDB" id="4814848at2759"/>
<proteinExistence type="predicted"/>
<reference evidence="2 3" key="1">
    <citation type="journal article" date="2018" name="PLoS Genet.">
        <title>Repeat elements organise 3D genome structure and mediate transcription in the filamentous fungus Epichloe festucae.</title>
        <authorList>
            <person name="Winter D.J."/>
            <person name="Ganley A.R.D."/>
            <person name="Young C.A."/>
            <person name="Liachko I."/>
            <person name="Schardl C.L."/>
            <person name="Dupont P.Y."/>
            <person name="Berry D."/>
            <person name="Ram A."/>
            <person name="Scott B."/>
            <person name="Cox M.P."/>
        </authorList>
    </citation>
    <scope>NUCLEOTIDE SEQUENCE [LARGE SCALE GENOMIC DNA]</scope>
    <source>
        <strain evidence="2 3">Fl1</strain>
    </source>
</reference>
<gene>
    <name evidence="2" type="ORF">C2857_003009</name>
</gene>
<protein>
    <submittedName>
        <fullName evidence="2">Uncharacterized protein</fullName>
    </submittedName>
</protein>
<dbReference type="EMBL" id="CP031388">
    <property type="protein sequence ID" value="QPH05298.1"/>
    <property type="molecule type" value="Genomic_DNA"/>
</dbReference>
<sequence length="377" mass="41403">MNTHLSHFHPVSDSAAVVPQPYSQCQPQRPPLPSLDGDYDALVGNWSFCNANSYSLCDPPPGHVGLGIFQGLTTATAQDKHMPKLGTACSPSSCAGDVEFFFHNQVLAPSEHPPIAFTPSTHERRPRVCCGLYQHDLDPSSPSSNVKPMFLPDHHDGRGPKRQKCNIDYAIERSHLADNKRITGTPGNADASNGTSSQTEILALANEEPPTRKFRNLFGAAGNAQAALDQFVRLHRKPIKDCSFPTTDESFPTGQDETISCVKQVFDAMCDWSYILEWRATLPRQQRATIVSQMLTSRENPESPSSQQTNNPADEFQPTLGELADVLPPVEEQQKRVLSQVPSDQTMEWISWAIVDAAIQSQQGHTQLPYWCGSGGG</sequence>
<evidence type="ECO:0000313" key="2">
    <source>
        <dbReference type="EMBL" id="QPH05298.1"/>
    </source>
</evidence>
<dbReference type="Proteomes" id="UP000594364">
    <property type="component" value="Chromosome 4"/>
</dbReference>
<keyword evidence="3" id="KW-1185">Reference proteome</keyword>
<accession>A0A7S9KUN2</accession>
<name>A0A7S9KUN2_EPIFF</name>
<evidence type="ECO:0000256" key="1">
    <source>
        <dbReference type="SAM" id="MobiDB-lite"/>
    </source>
</evidence>